<keyword evidence="2" id="KW-0479">Metal-binding</keyword>
<dbReference type="CDD" id="cd03469">
    <property type="entry name" value="Rieske_RO_Alpha_N"/>
    <property type="match status" value="1"/>
</dbReference>
<gene>
    <name evidence="7" type="ORF">OGM63_09565</name>
</gene>
<dbReference type="Gene3D" id="3.90.380.10">
    <property type="entry name" value="Naphthalene 1,2-dioxygenase Alpha Subunit, Chain A, domain 1"/>
    <property type="match status" value="1"/>
</dbReference>
<dbReference type="PANTHER" id="PTHR21266:SF60">
    <property type="entry name" value="3-KETOSTEROID-9-ALPHA-MONOOXYGENASE, OXYGENASE COMPONENT"/>
    <property type="match status" value="1"/>
</dbReference>
<keyword evidence="1" id="KW-0001">2Fe-2S</keyword>
<dbReference type="InterPro" id="IPR044043">
    <property type="entry name" value="VanA_C_cat"/>
</dbReference>
<evidence type="ECO:0000313" key="7">
    <source>
        <dbReference type="EMBL" id="MCV3213756.1"/>
    </source>
</evidence>
<evidence type="ECO:0000256" key="5">
    <source>
        <dbReference type="ARBA" id="ARBA00023014"/>
    </source>
</evidence>
<sequence>MNPGFIAMVTTDKVLLNDWHPVATSKECQINSINRVRLLEEDLVLWRGSNVESTIQVWQDRCPHRGVRLSLGKVVNDSLVCGYHGWQYNLDGQCFYIPANPQQKPPTGARVRTYQCQERYGLVWVCLGEPTKDVAAFPEWDDADYRQVLMGPYNCNSSPFRTFENGFDVSHFCFAHEGFVGDSQQAQIEDYEVEVDRDGIIVRNLKMWQPDHDGTGVGGKVTYLQRICPLTLYSVKHTCRGRMIFFFTVTPVEEEKCLVWMWVAMNYGDETPDSKLREFQDKLFRQDTVLLESHRPVRLPLVSQKSTSADYPTEVHAQCDRTSIAYRRWLKDLGVTFGVC</sequence>
<name>A0ABT3AXD0_9CYAN</name>
<evidence type="ECO:0000256" key="4">
    <source>
        <dbReference type="ARBA" id="ARBA00023004"/>
    </source>
</evidence>
<dbReference type="Pfam" id="PF00355">
    <property type="entry name" value="Rieske"/>
    <property type="match status" value="1"/>
</dbReference>
<evidence type="ECO:0000259" key="6">
    <source>
        <dbReference type="PROSITE" id="PS51296"/>
    </source>
</evidence>
<dbReference type="InterPro" id="IPR015881">
    <property type="entry name" value="ARHD_Rieske_2Fe_2S"/>
</dbReference>
<dbReference type="Proteomes" id="UP001526143">
    <property type="component" value="Unassembled WGS sequence"/>
</dbReference>
<dbReference type="PROSITE" id="PS00570">
    <property type="entry name" value="RING_HYDROXYL_ALPHA"/>
    <property type="match status" value="1"/>
</dbReference>
<keyword evidence="8" id="KW-1185">Reference proteome</keyword>
<dbReference type="Pfam" id="PF19112">
    <property type="entry name" value="VanA_C"/>
    <property type="match status" value="1"/>
</dbReference>
<accession>A0ABT3AXD0</accession>
<dbReference type="EMBL" id="JAOWRF010000143">
    <property type="protein sequence ID" value="MCV3213756.1"/>
    <property type="molecule type" value="Genomic_DNA"/>
</dbReference>
<dbReference type="RefSeq" id="WP_263745283.1">
    <property type="nucleotide sequence ID" value="NZ_JAOWRF010000143.1"/>
</dbReference>
<dbReference type="Gene3D" id="2.102.10.10">
    <property type="entry name" value="Rieske [2Fe-2S] iron-sulphur domain"/>
    <property type="match status" value="1"/>
</dbReference>
<keyword evidence="7" id="KW-0223">Dioxygenase</keyword>
<dbReference type="PROSITE" id="PS51296">
    <property type="entry name" value="RIESKE"/>
    <property type="match status" value="1"/>
</dbReference>
<evidence type="ECO:0000256" key="1">
    <source>
        <dbReference type="ARBA" id="ARBA00022714"/>
    </source>
</evidence>
<keyword evidence="5" id="KW-0411">Iron-sulfur</keyword>
<keyword evidence="3" id="KW-0560">Oxidoreductase</keyword>
<dbReference type="GO" id="GO:0051213">
    <property type="term" value="F:dioxygenase activity"/>
    <property type="evidence" value="ECO:0007669"/>
    <property type="project" value="UniProtKB-KW"/>
</dbReference>
<reference evidence="7 8" key="1">
    <citation type="submission" date="2022-10" db="EMBL/GenBank/DDBJ databases">
        <title>Identification of biosynthetic pathway for the production of the potent trypsin inhibitor radiosumin.</title>
        <authorList>
            <person name="Fewer D.P."/>
            <person name="Delbaje E."/>
            <person name="Ouyang X."/>
            <person name="Agostino P.D."/>
            <person name="Wahlsten M."/>
            <person name="Jokela J."/>
            <person name="Permi P."/>
            <person name="Haapaniemi E."/>
            <person name="Koistinen H."/>
        </authorList>
    </citation>
    <scope>NUCLEOTIDE SEQUENCE [LARGE SCALE GENOMIC DNA]</scope>
    <source>
        <strain evidence="7 8">NIES-515</strain>
    </source>
</reference>
<dbReference type="InterPro" id="IPR050584">
    <property type="entry name" value="Cholesterol_7-desaturase"/>
</dbReference>
<organism evidence="7 8">
    <name type="scientific">Plectonema radiosum NIES-515</name>
    <dbReference type="NCBI Taxonomy" id="2986073"/>
    <lineage>
        <taxon>Bacteria</taxon>
        <taxon>Bacillati</taxon>
        <taxon>Cyanobacteriota</taxon>
        <taxon>Cyanophyceae</taxon>
        <taxon>Oscillatoriophycideae</taxon>
        <taxon>Oscillatoriales</taxon>
        <taxon>Microcoleaceae</taxon>
        <taxon>Plectonema</taxon>
    </lineage>
</organism>
<proteinExistence type="predicted"/>
<keyword evidence="4" id="KW-0408">Iron</keyword>
<dbReference type="InterPro" id="IPR017941">
    <property type="entry name" value="Rieske_2Fe-2S"/>
</dbReference>
<evidence type="ECO:0000256" key="3">
    <source>
        <dbReference type="ARBA" id="ARBA00023002"/>
    </source>
</evidence>
<evidence type="ECO:0000256" key="2">
    <source>
        <dbReference type="ARBA" id="ARBA00022723"/>
    </source>
</evidence>
<protein>
    <submittedName>
        <fullName evidence="7">Aromatic ring-hydroxylating dioxygenase subunit alpha</fullName>
    </submittedName>
</protein>
<feature type="domain" description="Rieske" evidence="6">
    <location>
        <begin position="19"/>
        <end position="125"/>
    </location>
</feature>
<dbReference type="PANTHER" id="PTHR21266">
    <property type="entry name" value="IRON-SULFUR DOMAIN CONTAINING PROTEIN"/>
    <property type="match status" value="1"/>
</dbReference>
<evidence type="ECO:0000313" key="8">
    <source>
        <dbReference type="Proteomes" id="UP001526143"/>
    </source>
</evidence>
<dbReference type="SUPFAM" id="SSF50022">
    <property type="entry name" value="ISP domain"/>
    <property type="match status" value="1"/>
</dbReference>
<dbReference type="SUPFAM" id="SSF55961">
    <property type="entry name" value="Bet v1-like"/>
    <property type="match status" value="1"/>
</dbReference>
<dbReference type="InterPro" id="IPR036922">
    <property type="entry name" value="Rieske_2Fe-2S_sf"/>
</dbReference>
<comment type="caution">
    <text evidence="7">The sequence shown here is derived from an EMBL/GenBank/DDBJ whole genome shotgun (WGS) entry which is preliminary data.</text>
</comment>